<protein>
    <submittedName>
        <fullName evidence="2">DUF4806 domain-containing protein</fullName>
    </submittedName>
</protein>
<accession>A0A0N5B4Y3</accession>
<dbReference type="AlphaFoldDB" id="A0A0N5B4Y3"/>
<name>A0A0N5B4Y3_STREA</name>
<sequence length="285" mass="33203">MSEILEEEARTRIELNFENAVDEVYRHNHSIRLLVQECLDNRKHGEDDLNDREKKSLQTFVNALYSISFKGSQRVRKHGIAQAFVSELERKLRIPEDIISYKKIQSSRQSVDHREKEATRYQNDSRNISITIKSFSDLVEYLKEKSTMQFLDEIGEVAKVDDIKNIIESIDEVEALPGQPVKDSFAVIVEKIRILPQDLWKKEAVDETICFVYLNNKQYLFVGRFMLMESSSISDLIHRALAVVLKTSIKVDATLEKLLSFFSFRLNISARAFFKDSRKYTKIVK</sequence>
<reference evidence="2" key="1">
    <citation type="submission" date="2017-02" db="UniProtKB">
        <authorList>
            <consortium name="WormBaseParasite"/>
        </authorList>
    </citation>
    <scope>IDENTIFICATION</scope>
</reference>
<evidence type="ECO:0000313" key="2">
    <source>
        <dbReference type="WBParaSite" id="SPAL_0000113200.1"/>
    </source>
</evidence>
<evidence type="ECO:0000313" key="1">
    <source>
        <dbReference type="Proteomes" id="UP000046392"/>
    </source>
</evidence>
<dbReference type="Proteomes" id="UP000046392">
    <property type="component" value="Unplaced"/>
</dbReference>
<keyword evidence="1" id="KW-1185">Reference proteome</keyword>
<proteinExistence type="predicted"/>
<organism evidence="1 2">
    <name type="scientific">Strongyloides papillosus</name>
    <name type="common">Intestinal threadworm</name>
    <dbReference type="NCBI Taxonomy" id="174720"/>
    <lineage>
        <taxon>Eukaryota</taxon>
        <taxon>Metazoa</taxon>
        <taxon>Ecdysozoa</taxon>
        <taxon>Nematoda</taxon>
        <taxon>Chromadorea</taxon>
        <taxon>Rhabditida</taxon>
        <taxon>Tylenchina</taxon>
        <taxon>Panagrolaimomorpha</taxon>
        <taxon>Strongyloidoidea</taxon>
        <taxon>Strongyloididae</taxon>
        <taxon>Strongyloides</taxon>
    </lineage>
</organism>
<dbReference type="WBParaSite" id="SPAL_0000113200.1">
    <property type="protein sequence ID" value="SPAL_0000113200.1"/>
    <property type="gene ID" value="SPAL_0000113200"/>
</dbReference>